<accession>N1JKJ8</accession>
<evidence type="ECO:0000256" key="1">
    <source>
        <dbReference type="SAM" id="MobiDB-lite"/>
    </source>
</evidence>
<evidence type="ECO:0000313" key="2">
    <source>
        <dbReference type="EMBL" id="CCU82802.1"/>
    </source>
</evidence>
<comment type="caution">
    <text evidence="2">The sequence shown here is derived from an EMBL/GenBank/DDBJ whole genome shotgun (WGS) entry which is preliminary data.</text>
</comment>
<proteinExistence type="predicted"/>
<evidence type="ECO:0000313" key="3">
    <source>
        <dbReference type="Proteomes" id="UP000015441"/>
    </source>
</evidence>
<dbReference type="AlphaFoldDB" id="N1JKJ8"/>
<name>N1JKJ8_BLUG1</name>
<reference evidence="2 3" key="1">
    <citation type="journal article" date="2010" name="Science">
        <title>Genome expansion and gene loss in powdery mildew fungi reveal tradeoffs in extreme parasitism.</title>
        <authorList>
            <person name="Spanu P.D."/>
            <person name="Abbott J.C."/>
            <person name="Amselem J."/>
            <person name="Burgis T.A."/>
            <person name="Soanes D.M."/>
            <person name="Stueber K."/>
            <person name="Ver Loren van Themaat E."/>
            <person name="Brown J.K.M."/>
            <person name="Butcher S.A."/>
            <person name="Gurr S.J."/>
            <person name="Lebrun M.-H."/>
            <person name="Ridout C.J."/>
            <person name="Schulze-Lefert P."/>
            <person name="Talbot N.J."/>
            <person name="Ahmadinejad N."/>
            <person name="Ametz C."/>
            <person name="Barton G.R."/>
            <person name="Benjdia M."/>
            <person name="Bidzinski P."/>
            <person name="Bindschedler L.V."/>
            <person name="Both M."/>
            <person name="Brewer M.T."/>
            <person name="Cadle-Davidson L."/>
            <person name="Cadle-Davidson M.M."/>
            <person name="Collemare J."/>
            <person name="Cramer R."/>
            <person name="Frenkel O."/>
            <person name="Godfrey D."/>
            <person name="Harriman J."/>
            <person name="Hoede C."/>
            <person name="King B.C."/>
            <person name="Klages S."/>
            <person name="Kleemann J."/>
            <person name="Knoll D."/>
            <person name="Koti P.S."/>
            <person name="Kreplak J."/>
            <person name="Lopez-Ruiz F.J."/>
            <person name="Lu X."/>
            <person name="Maekawa T."/>
            <person name="Mahanil S."/>
            <person name="Micali C."/>
            <person name="Milgroom M.G."/>
            <person name="Montana G."/>
            <person name="Noir S."/>
            <person name="O'Connell R.J."/>
            <person name="Oberhaensli S."/>
            <person name="Parlange F."/>
            <person name="Pedersen C."/>
            <person name="Quesneville H."/>
            <person name="Reinhardt R."/>
            <person name="Rott M."/>
            <person name="Sacristan S."/>
            <person name="Schmidt S.M."/>
            <person name="Schoen M."/>
            <person name="Skamnioti P."/>
            <person name="Sommer H."/>
            <person name="Stephens A."/>
            <person name="Takahara H."/>
            <person name="Thordal-Christensen H."/>
            <person name="Vigouroux M."/>
            <person name="Wessling R."/>
            <person name="Wicker T."/>
            <person name="Panstruga R."/>
        </authorList>
    </citation>
    <scope>NUCLEOTIDE SEQUENCE [LARGE SCALE GENOMIC DNA]</scope>
    <source>
        <strain evidence="2">DH14</strain>
    </source>
</reference>
<dbReference type="EMBL" id="CAUH01007046">
    <property type="protein sequence ID" value="CCU82802.1"/>
    <property type="molecule type" value="Genomic_DNA"/>
</dbReference>
<dbReference type="InParanoid" id="N1JKJ8"/>
<sequence length="255" mass="28098">MSKVSIKGKEKALSTVTEPDTDMIGSVIIIEEIPQRVSIPHGIGESSKFPPTASKPSENAAPKAAGKSGPLLRRNLWHRSNSSFFDQWVNRLFVDSMGVYLRAAIAQYMATGLASTPHVLPPRPANSLPRAPDARSIQIPAIPALPLKSTWATVVKNGLPQKAVPIAKAIPQPAAKAPRKETPKAKVDKQLFLRLEKDHPWRKFSTSCVRTRLEYTFKYFGNQITSLHRVRTGFAMLAKNDTIRQETLDGSSKLV</sequence>
<organism evidence="2 3">
    <name type="scientific">Blumeria graminis f. sp. hordei (strain DH14)</name>
    <name type="common">Barley powdery mildew</name>
    <name type="synonym">Oidium monilioides f. sp. hordei</name>
    <dbReference type="NCBI Taxonomy" id="546991"/>
    <lineage>
        <taxon>Eukaryota</taxon>
        <taxon>Fungi</taxon>
        <taxon>Dikarya</taxon>
        <taxon>Ascomycota</taxon>
        <taxon>Pezizomycotina</taxon>
        <taxon>Leotiomycetes</taxon>
        <taxon>Erysiphales</taxon>
        <taxon>Erysiphaceae</taxon>
        <taxon>Blumeria</taxon>
        <taxon>Blumeria hordei</taxon>
    </lineage>
</organism>
<keyword evidence="3" id="KW-1185">Reference proteome</keyword>
<protein>
    <submittedName>
        <fullName evidence="2">EKA-like protein</fullName>
    </submittedName>
</protein>
<dbReference type="HOGENOM" id="CLU_018153_8_0_1"/>
<feature type="region of interest" description="Disordered" evidence="1">
    <location>
        <begin position="40"/>
        <end position="68"/>
    </location>
</feature>
<dbReference type="Proteomes" id="UP000015441">
    <property type="component" value="Unassembled WGS sequence"/>
</dbReference>
<gene>
    <name evidence="2" type="ORF">BGHDH14_bgh00610</name>
</gene>